<dbReference type="Gene3D" id="1.10.510.10">
    <property type="entry name" value="Transferase(Phosphotransferase) domain 1"/>
    <property type="match status" value="1"/>
</dbReference>
<dbReference type="PANTHER" id="PTHR33337:SF40">
    <property type="entry name" value="CENP-V_GFA DOMAIN-CONTAINING PROTEIN-RELATED"/>
    <property type="match status" value="1"/>
</dbReference>
<dbReference type="Pfam" id="PF00069">
    <property type="entry name" value="Pkinase"/>
    <property type="match status" value="1"/>
</dbReference>
<dbReference type="InterPro" id="IPR006913">
    <property type="entry name" value="CENP-V/GFA"/>
</dbReference>
<evidence type="ECO:0000259" key="6">
    <source>
        <dbReference type="PROSITE" id="PS50011"/>
    </source>
</evidence>
<evidence type="ECO:0000313" key="9">
    <source>
        <dbReference type="Proteomes" id="UP000076837"/>
    </source>
</evidence>
<dbReference type="Gene3D" id="3.90.1590.10">
    <property type="entry name" value="glutathione-dependent formaldehyde- activating enzyme (gfa)"/>
    <property type="match status" value="1"/>
</dbReference>
<dbReference type="PANTHER" id="PTHR33337">
    <property type="entry name" value="GFA DOMAIN-CONTAINING PROTEIN"/>
    <property type="match status" value="1"/>
</dbReference>
<keyword evidence="2" id="KW-0479">Metal-binding</keyword>
<keyword evidence="4 8" id="KW-0456">Lyase</keyword>
<dbReference type="SUPFAM" id="SSF51316">
    <property type="entry name" value="Mss4-like"/>
    <property type="match status" value="1"/>
</dbReference>
<evidence type="ECO:0000256" key="4">
    <source>
        <dbReference type="ARBA" id="ARBA00023239"/>
    </source>
</evidence>
<dbReference type="AlphaFoldDB" id="A0A163MGL4"/>
<dbReference type="PROSITE" id="PS51891">
    <property type="entry name" value="CENP_V_GFA"/>
    <property type="match status" value="1"/>
</dbReference>
<evidence type="ECO:0000256" key="5">
    <source>
        <dbReference type="SAM" id="MobiDB-lite"/>
    </source>
</evidence>
<evidence type="ECO:0000256" key="2">
    <source>
        <dbReference type="ARBA" id="ARBA00022723"/>
    </source>
</evidence>
<evidence type="ECO:0000256" key="1">
    <source>
        <dbReference type="ARBA" id="ARBA00005495"/>
    </source>
</evidence>
<dbReference type="Proteomes" id="UP000076837">
    <property type="component" value="Unassembled WGS sequence"/>
</dbReference>
<keyword evidence="3" id="KW-0862">Zinc</keyword>
<reference evidence="8 9" key="1">
    <citation type="journal article" date="2016" name="Sci. Rep.">
        <title>Draft genome sequencing and secretome analysis of fungal phytopathogen Ascochyta rabiei provides insight into the necrotrophic effector repertoire.</title>
        <authorList>
            <person name="Verma S."/>
            <person name="Gazara R.K."/>
            <person name="Nizam S."/>
            <person name="Parween S."/>
            <person name="Chattopadhyay D."/>
            <person name="Verma P.K."/>
        </authorList>
    </citation>
    <scope>NUCLEOTIDE SEQUENCE [LARGE SCALE GENOMIC DNA]</scope>
    <source>
        <strain evidence="8 9">ArDII</strain>
    </source>
</reference>
<proteinExistence type="inferred from homology"/>
<dbReference type="PROSITE" id="PS50011">
    <property type="entry name" value="PROTEIN_KINASE_DOM"/>
    <property type="match status" value="1"/>
</dbReference>
<gene>
    <name evidence="8" type="ORF">ST47_g127</name>
</gene>
<dbReference type="STRING" id="5454.A0A163MGL4"/>
<organism evidence="8 9">
    <name type="scientific">Didymella rabiei</name>
    <name type="common">Chickpea ascochyta blight fungus</name>
    <name type="synonym">Mycosphaerella rabiei</name>
    <dbReference type="NCBI Taxonomy" id="5454"/>
    <lineage>
        <taxon>Eukaryota</taxon>
        <taxon>Fungi</taxon>
        <taxon>Dikarya</taxon>
        <taxon>Ascomycota</taxon>
        <taxon>Pezizomycotina</taxon>
        <taxon>Dothideomycetes</taxon>
        <taxon>Pleosporomycetidae</taxon>
        <taxon>Pleosporales</taxon>
        <taxon>Pleosporineae</taxon>
        <taxon>Didymellaceae</taxon>
        <taxon>Ascochyta</taxon>
    </lineage>
</organism>
<feature type="domain" description="CENP-V/GFA" evidence="7">
    <location>
        <begin position="80"/>
        <end position="214"/>
    </location>
</feature>
<accession>A0A163MGL4</accession>
<evidence type="ECO:0000256" key="3">
    <source>
        <dbReference type="ARBA" id="ARBA00022833"/>
    </source>
</evidence>
<name>A0A163MGL4_DIDRA</name>
<dbReference type="GO" id="GO:0005524">
    <property type="term" value="F:ATP binding"/>
    <property type="evidence" value="ECO:0007669"/>
    <property type="project" value="InterPro"/>
</dbReference>
<evidence type="ECO:0000259" key="7">
    <source>
        <dbReference type="PROSITE" id="PS51891"/>
    </source>
</evidence>
<dbReference type="InterPro" id="IPR000719">
    <property type="entry name" value="Prot_kinase_dom"/>
</dbReference>
<evidence type="ECO:0000313" key="8">
    <source>
        <dbReference type="EMBL" id="KZM28698.1"/>
    </source>
</evidence>
<comment type="similarity">
    <text evidence="1">Belongs to the Gfa family.</text>
</comment>
<dbReference type="GO" id="GO:0004672">
    <property type="term" value="F:protein kinase activity"/>
    <property type="evidence" value="ECO:0007669"/>
    <property type="project" value="InterPro"/>
</dbReference>
<dbReference type="GO" id="GO:0046872">
    <property type="term" value="F:metal ion binding"/>
    <property type="evidence" value="ECO:0007669"/>
    <property type="project" value="UniProtKB-KW"/>
</dbReference>
<dbReference type="InterPro" id="IPR011057">
    <property type="entry name" value="Mss4-like_sf"/>
</dbReference>
<dbReference type="Pfam" id="PF04828">
    <property type="entry name" value="GFA"/>
    <property type="match status" value="1"/>
</dbReference>
<feature type="domain" description="Protein kinase" evidence="6">
    <location>
        <begin position="258"/>
        <end position="467"/>
    </location>
</feature>
<dbReference type="GO" id="GO:0016846">
    <property type="term" value="F:carbon-sulfur lyase activity"/>
    <property type="evidence" value="ECO:0007669"/>
    <property type="project" value="InterPro"/>
</dbReference>
<dbReference type="EMBL" id="JYNV01000004">
    <property type="protein sequence ID" value="KZM28698.1"/>
    <property type="molecule type" value="Genomic_DNA"/>
</dbReference>
<protein>
    <submittedName>
        <fullName evidence="8">Carbon-sulfur lyase</fullName>
    </submittedName>
</protein>
<dbReference type="InterPro" id="IPR011009">
    <property type="entry name" value="Kinase-like_dom_sf"/>
</dbReference>
<comment type="caution">
    <text evidence="8">The sequence shown here is derived from an EMBL/GenBank/DDBJ whole genome shotgun (WGS) entry which is preliminary data.</text>
</comment>
<dbReference type="SUPFAM" id="SSF56112">
    <property type="entry name" value="Protein kinase-like (PK-like)"/>
    <property type="match status" value="1"/>
</dbReference>
<feature type="compositionally biased region" description="Basic and acidic residues" evidence="5">
    <location>
        <begin position="227"/>
        <end position="255"/>
    </location>
</feature>
<keyword evidence="9" id="KW-1185">Reference proteome</keyword>
<sequence>MSVSAIALRRAPLPSPAALPRARLLAAHLTRPQFTKFSTTSLRMDKNQCRGESTTGISEWKQRPPYRVHDKKVDNFDVKYSANCHCGKVEYQLSRREPLDSKLCHCTTCQTQHAAAPFQWAAIFHKDDINFTNGHHNLEWYDPSEKSIEHKLPCKVRCSFCHSPIMDEGRNMILLFPSLIHLKTDEDKAYFKPRCHMFYGQRVMDIPDGLPKWSGINNESDLIEDSPPEKVRELERKREQEREEKMKENPDEATKEGTGATKQGGKSGAGANTRGQFDIGLVIWPVACCDLKHFLKELEVLVRFDEPTLLFHTQNEELTSAIHTVSAIAYTEGMTVVSQLYHQAVERLASYFGCIANAILWLHKTAHVHYRNLKPAQMFLLRGGLWLTDFGMSTLIIDPDNSATNRAERLTMRYKSPERQQGLPRGRAEDVFVLGCIYLEMGYVLIGQSVNDIHIRNRVENGPTKQA</sequence>
<feature type="region of interest" description="Disordered" evidence="5">
    <location>
        <begin position="217"/>
        <end position="270"/>
    </location>
</feature>